<evidence type="ECO:0000256" key="1">
    <source>
        <dbReference type="SAM" id="MobiDB-lite"/>
    </source>
</evidence>
<feature type="non-terminal residue" evidence="3">
    <location>
        <position position="1"/>
    </location>
</feature>
<keyword evidence="2" id="KW-0472">Membrane</keyword>
<organism evidence="3 4">
    <name type="scientific">Mycobacterium ahvazicum</name>
    <dbReference type="NCBI Taxonomy" id="1964395"/>
    <lineage>
        <taxon>Bacteria</taxon>
        <taxon>Bacillati</taxon>
        <taxon>Actinomycetota</taxon>
        <taxon>Actinomycetes</taxon>
        <taxon>Mycobacteriales</taxon>
        <taxon>Mycobacteriaceae</taxon>
        <taxon>Mycobacterium</taxon>
        <taxon>Mycobacterium simiae complex</taxon>
    </lineage>
</organism>
<feature type="region of interest" description="Disordered" evidence="1">
    <location>
        <begin position="93"/>
        <end position="180"/>
    </location>
</feature>
<feature type="compositionally biased region" description="Polar residues" evidence="1">
    <location>
        <begin position="98"/>
        <end position="116"/>
    </location>
</feature>
<evidence type="ECO:0000313" key="3">
    <source>
        <dbReference type="EMBL" id="SOX51857.1"/>
    </source>
</evidence>
<gene>
    <name evidence="3" type="ORF">MAAFP003_519</name>
</gene>
<accession>A0A2K4Y511</accession>
<comment type="caution">
    <text evidence="3">The sequence shown here is derived from an EMBL/GenBank/DDBJ whole genome shotgun (WGS) entry which is preliminary data.</text>
</comment>
<feature type="transmembrane region" description="Helical" evidence="2">
    <location>
        <begin position="59"/>
        <end position="80"/>
    </location>
</feature>
<keyword evidence="2" id="KW-1133">Transmembrane helix</keyword>
<dbReference type="AlphaFoldDB" id="A0A2K4Y511"/>
<evidence type="ECO:0000313" key="4">
    <source>
        <dbReference type="Proteomes" id="UP000236318"/>
    </source>
</evidence>
<name>A0A2K4Y511_9MYCO</name>
<sequence>VGPTSADTAPIVSATMARQAPADQFVDDEPTVYIHYGDDAYGTAQPDPDDPIPGWRRPIALAGWGVLIAVLIALIVWGIIQLMHGAPPQEPVTGPTLVPSTTTPRSFNTTSAAPTVSSEPPATTPTDTPTASTEDTPPSTATTTATTSSGDAYPVPQLPSVITLPPLPGLPTEITLPPGL</sequence>
<protein>
    <submittedName>
        <fullName evidence="3">Uncharacterized protein</fullName>
    </submittedName>
</protein>
<evidence type="ECO:0000256" key="2">
    <source>
        <dbReference type="SAM" id="Phobius"/>
    </source>
</evidence>
<keyword evidence="2" id="KW-0812">Transmembrane</keyword>
<keyword evidence="4" id="KW-1185">Reference proteome</keyword>
<reference evidence="3" key="1">
    <citation type="submission" date="2018-01" db="EMBL/GenBank/DDBJ databases">
        <authorList>
            <consortium name="Urmite Genomes"/>
        </authorList>
    </citation>
    <scope>NUCLEOTIDE SEQUENCE [LARGE SCALE GENOMIC DNA]</scope>
    <source>
        <strain evidence="3">AFP003</strain>
    </source>
</reference>
<proteinExistence type="predicted"/>
<feature type="compositionally biased region" description="Low complexity" evidence="1">
    <location>
        <begin position="117"/>
        <end position="149"/>
    </location>
</feature>
<dbReference type="EMBL" id="FXEG02000002">
    <property type="protein sequence ID" value="SOX51857.1"/>
    <property type="molecule type" value="Genomic_DNA"/>
</dbReference>
<dbReference type="Proteomes" id="UP000236318">
    <property type="component" value="Unassembled WGS sequence"/>
</dbReference>